<keyword evidence="3" id="KW-0233">DNA recombination</keyword>
<dbReference type="Proteomes" id="UP000093925">
    <property type="component" value="Unassembled WGS sequence"/>
</dbReference>
<evidence type="ECO:0000256" key="4">
    <source>
        <dbReference type="PROSITE-ProRule" id="PRU01248"/>
    </source>
</evidence>
<evidence type="ECO:0000313" key="8">
    <source>
        <dbReference type="Proteomes" id="UP000093925"/>
    </source>
</evidence>
<protein>
    <recommendedName>
        <fullName evidence="9">Integrase</fullName>
    </recommendedName>
</protein>
<proteinExistence type="predicted"/>
<dbReference type="InterPro" id="IPR011010">
    <property type="entry name" value="DNA_brk_join_enz"/>
</dbReference>
<dbReference type="Pfam" id="PF14659">
    <property type="entry name" value="Phage_int_SAM_3"/>
    <property type="match status" value="1"/>
</dbReference>
<gene>
    <name evidence="7" type="ORF">A5640_03335</name>
</gene>
<accession>A0A1A3KVQ3</accession>
<dbReference type="Gene3D" id="1.10.443.10">
    <property type="entry name" value="Intergrase catalytic core"/>
    <property type="match status" value="1"/>
</dbReference>
<comment type="caution">
    <text evidence="7">The sequence shown here is derived from an EMBL/GenBank/DDBJ whole genome shotgun (WGS) entry which is preliminary data.</text>
</comment>
<dbReference type="GO" id="GO:0006310">
    <property type="term" value="P:DNA recombination"/>
    <property type="evidence" value="ECO:0007669"/>
    <property type="project" value="UniProtKB-KW"/>
</dbReference>
<evidence type="ECO:0008006" key="9">
    <source>
        <dbReference type="Google" id="ProtNLM"/>
    </source>
</evidence>
<name>A0A1A3KVQ3_MYCAS</name>
<dbReference type="GO" id="GO:0015074">
    <property type="term" value="P:DNA integration"/>
    <property type="evidence" value="ECO:0007669"/>
    <property type="project" value="UniProtKB-KW"/>
</dbReference>
<dbReference type="GO" id="GO:0003677">
    <property type="term" value="F:DNA binding"/>
    <property type="evidence" value="ECO:0007669"/>
    <property type="project" value="UniProtKB-UniRule"/>
</dbReference>
<evidence type="ECO:0000259" key="5">
    <source>
        <dbReference type="PROSITE" id="PS51898"/>
    </source>
</evidence>
<dbReference type="PROSITE" id="PS51898">
    <property type="entry name" value="TYR_RECOMBINASE"/>
    <property type="match status" value="1"/>
</dbReference>
<keyword evidence="2 4" id="KW-0238">DNA-binding</keyword>
<dbReference type="InterPro" id="IPR004107">
    <property type="entry name" value="Integrase_SAM-like_N"/>
</dbReference>
<evidence type="ECO:0000313" key="7">
    <source>
        <dbReference type="EMBL" id="OBJ89085.1"/>
    </source>
</evidence>
<evidence type="ECO:0000256" key="3">
    <source>
        <dbReference type="ARBA" id="ARBA00023172"/>
    </source>
</evidence>
<evidence type="ECO:0000259" key="6">
    <source>
        <dbReference type="PROSITE" id="PS51900"/>
    </source>
</evidence>
<dbReference type="RefSeq" id="WP_065138700.1">
    <property type="nucleotide sequence ID" value="NZ_LZLM01000024.1"/>
</dbReference>
<reference evidence="7 8" key="1">
    <citation type="submission" date="2016-06" db="EMBL/GenBank/DDBJ databases">
        <authorList>
            <person name="Kjaerup R.B."/>
            <person name="Dalgaard T.S."/>
            <person name="Juul-Madsen H.R."/>
        </authorList>
    </citation>
    <scope>NUCLEOTIDE SEQUENCE [LARGE SCALE GENOMIC DNA]</scope>
    <source>
        <strain evidence="7 8">1276495.2</strain>
    </source>
</reference>
<dbReference type="SUPFAM" id="SSF56349">
    <property type="entry name" value="DNA breaking-rejoining enzymes"/>
    <property type="match status" value="1"/>
</dbReference>
<dbReference type="InterPro" id="IPR013762">
    <property type="entry name" value="Integrase-like_cat_sf"/>
</dbReference>
<evidence type="ECO:0000256" key="1">
    <source>
        <dbReference type="ARBA" id="ARBA00022908"/>
    </source>
</evidence>
<organism evidence="7 8">
    <name type="scientific">Mycobacterium asiaticum</name>
    <dbReference type="NCBI Taxonomy" id="1790"/>
    <lineage>
        <taxon>Bacteria</taxon>
        <taxon>Bacillati</taxon>
        <taxon>Actinomycetota</taxon>
        <taxon>Actinomycetes</taxon>
        <taxon>Mycobacteriales</taxon>
        <taxon>Mycobacteriaceae</taxon>
        <taxon>Mycobacterium</taxon>
    </lineage>
</organism>
<sequence>MGAYSQEWLQQRPISGGTRYNYRRLLRNHILPTFALIDMRDITPQVVATWYADTAAHPPTVRAHTYALLRSILQDAVSHNIIDANPCQISGVSTSWQAEQARPVTVEDVEAIAAVMPEAYQTLIPMTAWLGMASGEVRELRRKDIDLSNNVVRVRRAVVLAGRRFQVTAPRSRRGIRDIPIPPALAPRITAHLREHVELHQEALLFPAMLNPDHYLAPSVLYSMVRHACIAAGQPDLRVRDLCRSC</sequence>
<feature type="domain" description="Core-binding (CB)" evidence="6">
    <location>
        <begin position="1"/>
        <end position="77"/>
    </location>
</feature>
<keyword evidence="1" id="KW-0229">DNA integration</keyword>
<dbReference type="Gene3D" id="1.10.150.130">
    <property type="match status" value="1"/>
</dbReference>
<dbReference type="InterPro" id="IPR044068">
    <property type="entry name" value="CB"/>
</dbReference>
<dbReference type="InterPro" id="IPR010998">
    <property type="entry name" value="Integrase_recombinase_N"/>
</dbReference>
<feature type="domain" description="Tyr recombinase" evidence="5">
    <location>
        <begin position="99"/>
        <end position="246"/>
    </location>
</feature>
<dbReference type="EMBL" id="LZLM01000024">
    <property type="protein sequence ID" value="OBJ89085.1"/>
    <property type="molecule type" value="Genomic_DNA"/>
</dbReference>
<dbReference type="AlphaFoldDB" id="A0A1A3KVQ3"/>
<evidence type="ECO:0000256" key="2">
    <source>
        <dbReference type="ARBA" id="ARBA00023125"/>
    </source>
</evidence>
<dbReference type="InterPro" id="IPR002104">
    <property type="entry name" value="Integrase_catalytic"/>
</dbReference>
<dbReference type="PROSITE" id="PS51900">
    <property type="entry name" value="CB"/>
    <property type="match status" value="1"/>
</dbReference>